<dbReference type="InParanoid" id="A0A1D6I6V8"/>
<gene>
    <name evidence="1" type="ORF">ZEAMMB73_Zm00001d020911</name>
</gene>
<reference evidence="1" key="1">
    <citation type="submission" date="2015-12" db="EMBL/GenBank/DDBJ databases">
        <title>Update maize B73 reference genome by single molecule sequencing technologies.</title>
        <authorList>
            <consortium name="Maize Genome Sequencing Project"/>
            <person name="Ware D."/>
        </authorList>
    </citation>
    <scope>NUCLEOTIDE SEQUENCE [LARGE SCALE GENOMIC DNA]</scope>
    <source>
        <tissue evidence="1">Seedling</tissue>
    </source>
</reference>
<evidence type="ECO:0000313" key="1">
    <source>
        <dbReference type="EMBL" id="ONM55804.1"/>
    </source>
</evidence>
<sequence>MELFKPNCVAEFTAQHLPWIHCT</sequence>
<organism evidence="1">
    <name type="scientific">Zea mays</name>
    <name type="common">Maize</name>
    <dbReference type="NCBI Taxonomy" id="4577"/>
    <lineage>
        <taxon>Eukaryota</taxon>
        <taxon>Viridiplantae</taxon>
        <taxon>Streptophyta</taxon>
        <taxon>Embryophyta</taxon>
        <taxon>Tracheophyta</taxon>
        <taxon>Spermatophyta</taxon>
        <taxon>Magnoliopsida</taxon>
        <taxon>Liliopsida</taxon>
        <taxon>Poales</taxon>
        <taxon>Poaceae</taxon>
        <taxon>PACMAD clade</taxon>
        <taxon>Panicoideae</taxon>
        <taxon>Andropogonodae</taxon>
        <taxon>Andropogoneae</taxon>
        <taxon>Tripsacinae</taxon>
        <taxon>Zea</taxon>
    </lineage>
</organism>
<protein>
    <submittedName>
        <fullName evidence="1">Uncharacterized protein</fullName>
    </submittedName>
</protein>
<dbReference type="AlphaFoldDB" id="A0A1D6I6V8"/>
<name>A0A1D6I6V8_MAIZE</name>
<dbReference type="EMBL" id="CM007650">
    <property type="protein sequence ID" value="ONM55804.1"/>
    <property type="molecule type" value="Genomic_DNA"/>
</dbReference>
<proteinExistence type="predicted"/>
<accession>A0A1D6I6V8</accession>